<organism evidence="1">
    <name type="scientific">marine sediment metagenome</name>
    <dbReference type="NCBI Taxonomy" id="412755"/>
    <lineage>
        <taxon>unclassified sequences</taxon>
        <taxon>metagenomes</taxon>
        <taxon>ecological metagenomes</taxon>
    </lineage>
</organism>
<gene>
    <name evidence="1" type="ORF">LCGC14_0788550</name>
</gene>
<proteinExistence type="predicted"/>
<sequence>MVKGYIVETMPFKDIKDYKRYLVVNYGYKDGGIVTYDLVPTTNKSEHVRKMTKTFEIVVHDTEDVMD</sequence>
<dbReference type="EMBL" id="LAZR01002075">
    <property type="protein sequence ID" value="KKN34914.1"/>
    <property type="molecule type" value="Genomic_DNA"/>
</dbReference>
<accession>A0A0F9PXF8</accession>
<evidence type="ECO:0000313" key="1">
    <source>
        <dbReference type="EMBL" id="KKN34914.1"/>
    </source>
</evidence>
<reference evidence="1" key="1">
    <citation type="journal article" date="2015" name="Nature">
        <title>Complex archaea that bridge the gap between prokaryotes and eukaryotes.</title>
        <authorList>
            <person name="Spang A."/>
            <person name="Saw J.H."/>
            <person name="Jorgensen S.L."/>
            <person name="Zaremba-Niedzwiedzka K."/>
            <person name="Martijn J."/>
            <person name="Lind A.E."/>
            <person name="van Eijk R."/>
            <person name="Schleper C."/>
            <person name="Guy L."/>
            <person name="Ettema T.J."/>
        </authorList>
    </citation>
    <scope>NUCLEOTIDE SEQUENCE</scope>
</reference>
<dbReference type="AlphaFoldDB" id="A0A0F9PXF8"/>
<name>A0A0F9PXF8_9ZZZZ</name>
<comment type="caution">
    <text evidence="1">The sequence shown here is derived from an EMBL/GenBank/DDBJ whole genome shotgun (WGS) entry which is preliminary data.</text>
</comment>
<protein>
    <submittedName>
        <fullName evidence="1">Uncharacterized protein</fullName>
    </submittedName>
</protein>